<organism evidence="11 12">
    <name type="scientific">Paenibacillus segetis</name>
    <dbReference type="NCBI Taxonomy" id="1325360"/>
    <lineage>
        <taxon>Bacteria</taxon>
        <taxon>Bacillati</taxon>
        <taxon>Bacillota</taxon>
        <taxon>Bacilli</taxon>
        <taxon>Bacillales</taxon>
        <taxon>Paenibacillaceae</taxon>
        <taxon>Paenibacillus</taxon>
    </lineage>
</organism>
<evidence type="ECO:0000259" key="9">
    <source>
        <dbReference type="Pfam" id="PF01545"/>
    </source>
</evidence>
<dbReference type="InterPro" id="IPR002524">
    <property type="entry name" value="Cation_efflux"/>
</dbReference>
<dbReference type="SUPFAM" id="SSF160240">
    <property type="entry name" value="Cation efflux protein cytoplasmic domain-like"/>
    <property type="match status" value="1"/>
</dbReference>
<dbReference type="EMBL" id="BMFT01000001">
    <property type="protein sequence ID" value="GGH29560.1"/>
    <property type="molecule type" value="Genomic_DNA"/>
</dbReference>
<keyword evidence="4 8" id="KW-0812">Transmembrane</keyword>
<evidence type="ECO:0000256" key="2">
    <source>
        <dbReference type="ARBA" id="ARBA00008114"/>
    </source>
</evidence>
<evidence type="ECO:0000256" key="1">
    <source>
        <dbReference type="ARBA" id="ARBA00004141"/>
    </source>
</evidence>
<dbReference type="Pfam" id="PF16916">
    <property type="entry name" value="ZT_dimer"/>
    <property type="match status" value="1"/>
</dbReference>
<reference evidence="12" key="1">
    <citation type="journal article" date="2019" name="Int. J. Syst. Evol. Microbiol.">
        <title>The Global Catalogue of Microorganisms (GCM) 10K type strain sequencing project: providing services to taxonomists for standard genome sequencing and annotation.</title>
        <authorList>
            <consortium name="The Broad Institute Genomics Platform"/>
            <consortium name="The Broad Institute Genome Sequencing Center for Infectious Disease"/>
            <person name="Wu L."/>
            <person name="Ma J."/>
        </authorList>
    </citation>
    <scope>NUCLEOTIDE SEQUENCE [LARGE SCALE GENOMIC DNA]</scope>
    <source>
        <strain evidence="12">CGMCC 1.12769</strain>
    </source>
</reference>
<feature type="domain" description="Cation efflux protein cytoplasmic" evidence="10">
    <location>
        <begin position="220"/>
        <end position="297"/>
    </location>
</feature>
<dbReference type="Proteomes" id="UP000659344">
    <property type="component" value="Unassembled WGS sequence"/>
</dbReference>
<keyword evidence="12" id="KW-1185">Reference proteome</keyword>
<dbReference type="InterPro" id="IPR027469">
    <property type="entry name" value="Cation_efflux_TMD_sf"/>
</dbReference>
<feature type="domain" description="Cation efflux protein transmembrane" evidence="9">
    <location>
        <begin position="14"/>
        <end position="210"/>
    </location>
</feature>
<feature type="transmembrane region" description="Helical" evidence="8">
    <location>
        <begin position="12"/>
        <end position="34"/>
    </location>
</feature>
<feature type="transmembrane region" description="Helical" evidence="8">
    <location>
        <begin position="116"/>
        <end position="137"/>
    </location>
</feature>
<dbReference type="InterPro" id="IPR050291">
    <property type="entry name" value="CDF_Transporter"/>
</dbReference>
<keyword evidence="5 8" id="KW-1133">Transmembrane helix</keyword>
<keyword evidence="3" id="KW-0813">Transport</keyword>
<gene>
    <name evidence="11" type="ORF">GCM10008013_32240</name>
</gene>
<dbReference type="SUPFAM" id="SSF161111">
    <property type="entry name" value="Cation efflux protein transmembrane domain-like"/>
    <property type="match status" value="1"/>
</dbReference>
<evidence type="ECO:0000256" key="4">
    <source>
        <dbReference type="ARBA" id="ARBA00022692"/>
    </source>
</evidence>
<evidence type="ECO:0000256" key="5">
    <source>
        <dbReference type="ARBA" id="ARBA00022989"/>
    </source>
</evidence>
<dbReference type="RefSeq" id="WP_188540569.1">
    <property type="nucleotide sequence ID" value="NZ_BMFT01000001.1"/>
</dbReference>
<dbReference type="PANTHER" id="PTHR43840:SF15">
    <property type="entry name" value="MITOCHONDRIAL METAL TRANSPORTER 1-RELATED"/>
    <property type="match status" value="1"/>
</dbReference>
<name>A0ABQ1YLA8_9BACL</name>
<evidence type="ECO:0000313" key="12">
    <source>
        <dbReference type="Proteomes" id="UP000659344"/>
    </source>
</evidence>
<evidence type="ECO:0000256" key="8">
    <source>
        <dbReference type="SAM" id="Phobius"/>
    </source>
</evidence>
<evidence type="ECO:0000256" key="7">
    <source>
        <dbReference type="SAM" id="MobiDB-lite"/>
    </source>
</evidence>
<feature type="transmembrane region" description="Helical" evidence="8">
    <location>
        <begin position="184"/>
        <end position="203"/>
    </location>
</feature>
<dbReference type="NCBIfam" id="TIGR01297">
    <property type="entry name" value="CDF"/>
    <property type="match status" value="1"/>
</dbReference>
<dbReference type="Gene3D" id="1.20.1510.10">
    <property type="entry name" value="Cation efflux protein transmembrane domain"/>
    <property type="match status" value="1"/>
</dbReference>
<dbReference type="InterPro" id="IPR058533">
    <property type="entry name" value="Cation_efflux_TM"/>
</dbReference>
<comment type="caution">
    <text evidence="11">The sequence shown here is derived from an EMBL/GenBank/DDBJ whole genome shotgun (WGS) entry which is preliminary data.</text>
</comment>
<dbReference type="InterPro" id="IPR036837">
    <property type="entry name" value="Cation_efflux_CTD_sf"/>
</dbReference>
<accession>A0ABQ1YLA8</accession>
<feature type="transmembrane region" description="Helical" evidence="8">
    <location>
        <begin position="82"/>
        <end position="104"/>
    </location>
</feature>
<feature type="region of interest" description="Disordered" evidence="7">
    <location>
        <begin position="300"/>
        <end position="319"/>
    </location>
</feature>
<feature type="transmembrane region" description="Helical" evidence="8">
    <location>
        <begin position="157"/>
        <end position="178"/>
    </location>
</feature>
<keyword evidence="6 8" id="KW-0472">Membrane</keyword>
<evidence type="ECO:0000313" key="11">
    <source>
        <dbReference type="EMBL" id="GGH29560.1"/>
    </source>
</evidence>
<dbReference type="PANTHER" id="PTHR43840">
    <property type="entry name" value="MITOCHONDRIAL METAL TRANSPORTER 1-RELATED"/>
    <property type="match status" value="1"/>
</dbReference>
<proteinExistence type="inferred from homology"/>
<evidence type="ECO:0000259" key="10">
    <source>
        <dbReference type="Pfam" id="PF16916"/>
    </source>
</evidence>
<sequence>MNHEQSFPYQSTAWLSIANNVLLALFKGAIGLIFDSQALLANALYSASDAASEVTEKMQLPWFRRRQTTDKENVRRETNGPLIATLFSVLILLGGLQMTISSVVTISKGEITPPGYLAGVAIVISIALKEVLFQYQYRQYHKQNAAGSRSFIELHRYSLYSSVIVLLGVFGAMTGQALQISAMLYLDPVAAFIVSIMVLWRGYRIVQGSIYSPLLTQQLQEEDTSDFMETVQRVHGVIMVDDIKAQEQGHYVTVVARISVNPRISVMEANDIANRAKVLLLHRFSHVRDVSIQVQPYDPGYPYKSNHTESDSDLPTLIQ</sequence>
<comment type="subcellular location">
    <subcellularLocation>
        <location evidence="1">Membrane</location>
        <topology evidence="1">Multi-pass membrane protein</topology>
    </subcellularLocation>
</comment>
<evidence type="ECO:0000256" key="6">
    <source>
        <dbReference type="ARBA" id="ARBA00023136"/>
    </source>
</evidence>
<evidence type="ECO:0000256" key="3">
    <source>
        <dbReference type="ARBA" id="ARBA00022448"/>
    </source>
</evidence>
<protein>
    <submittedName>
        <fullName evidence="11">Cation transporter</fullName>
    </submittedName>
</protein>
<dbReference type="Pfam" id="PF01545">
    <property type="entry name" value="Cation_efflux"/>
    <property type="match status" value="1"/>
</dbReference>
<dbReference type="InterPro" id="IPR027470">
    <property type="entry name" value="Cation_efflux_CTD"/>
</dbReference>
<comment type="similarity">
    <text evidence="2">Belongs to the cation diffusion facilitator (CDF) transporter (TC 2.A.4) family.</text>
</comment>
<dbReference type="Gene3D" id="3.30.70.1350">
    <property type="entry name" value="Cation efflux protein, cytoplasmic domain"/>
    <property type="match status" value="1"/>
</dbReference>